<dbReference type="HOGENOM" id="CLU_3099400_0_0_6"/>
<evidence type="ECO:0000313" key="1">
    <source>
        <dbReference type="EMBL" id="AJQ97258.1"/>
    </source>
</evidence>
<organism evidence="1 2">
    <name type="scientific">Gynuella sunshinyii YC6258</name>
    <dbReference type="NCBI Taxonomy" id="1445510"/>
    <lineage>
        <taxon>Bacteria</taxon>
        <taxon>Pseudomonadati</taxon>
        <taxon>Pseudomonadota</taxon>
        <taxon>Gammaproteobacteria</taxon>
        <taxon>Oceanospirillales</taxon>
        <taxon>Saccharospirillaceae</taxon>
        <taxon>Gynuella</taxon>
    </lineage>
</organism>
<keyword evidence="2" id="KW-1185">Reference proteome</keyword>
<evidence type="ECO:0000313" key="2">
    <source>
        <dbReference type="Proteomes" id="UP000032266"/>
    </source>
</evidence>
<proteinExistence type="predicted"/>
<dbReference type="Proteomes" id="UP000032266">
    <property type="component" value="Chromosome"/>
</dbReference>
<dbReference type="KEGG" id="gsn:YC6258_05228"/>
<accession>A0A0C5VVG3</accession>
<name>A0A0C5VVG3_9GAMM</name>
<sequence>MTLNEGADEDVAMLTGLIAMVDFIQHVIDLAVVTGNFRAGNCTCQRSPGFF</sequence>
<dbReference type="RefSeq" id="WP_169749020.1">
    <property type="nucleotide sequence ID" value="NZ_CP007142.1"/>
</dbReference>
<protein>
    <submittedName>
        <fullName evidence="1">Uncharacterized protein</fullName>
    </submittedName>
</protein>
<gene>
    <name evidence="1" type="ORF">YC6258_05228</name>
</gene>
<dbReference type="EMBL" id="CP007142">
    <property type="protein sequence ID" value="AJQ97258.1"/>
    <property type="molecule type" value="Genomic_DNA"/>
</dbReference>
<reference evidence="1" key="1">
    <citation type="submission" date="2014-01" db="EMBL/GenBank/DDBJ databases">
        <title>Full genme sequencing of cellulolytic bacterium Gynuella sunshinyii YC6258T gen. nov., sp. nov.</title>
        <authorList>
            <person name="Khan H."/>
            <person name="Chung E.J."/>
            <person name="Chung Y.R."/>
        </authorList>
    </citation>
    <scope>NUCLEOTIDE SEQUENCE [LARGE SCALE GENOMIC DNA]</scope>
    <source>
        <strain evidence="1">YC6258</strain>
    </source>
</reference>
<dbReference type="AlphaFoldDB" id="A0A0C5VVG3"/>